<dbReference type="PROSITE" id="PS50075">
    <property type="entry name" value="CARRIER"/>
    <property type="match status" value="1"/>
</dbReference>
<dbReference type="Proteomes" id="UP000055060">
    <property type="component" value="Unassembled WGS sequence"/>
</dbReference>
<evidence type="ECO:0000259" key="1">
    <source>
        <dbReference type="PROSITE" id="PS50075"/>
    </source>
</evidence>
<evidence type="ECO:0000313" key="3">
    <source>
        <dbReference type="Proteomes" id="UP000055060"/>
    </source>
</evidence>
<feature type="domain" description="Carrier" evidence="1">
    <location>
        <begin position="2"/>
        <end position="80"/>
    </location>
</feature>
<gene>
    <name evidence="2" type="ORF">LARV_03891</name>
</gene>
<dbReference type="Pfam" id="PF00550">
    <property type="entry name" value="PP-binding"/>
    <property type="match status" value="1"/>
</dbReference>
<dbReference type="EMBL" id="DF967973">
    <property type="protein sequence ID" value="GAP16095.1"/>
    <property type="molecule type" value="Genomic_DNA"/>
</dbReference>
<accession>A0A0K8MY11</accession>
<dbReference type="RefSeq" id="WP_075075478.1">
    <property type="nucleotide sequence ID" value="NZ_DF967973.1"/>
</dbReference>
<dbReference type="InterPro" id="IPR036736">
    <property type="entry name" value="ACP-like_sf"/>
</dbReference>
<reference evidence="2" key="1">
    <citation type="submission" date="2015-07" db="EMBL/GenBank/DDBJ databases">
        <title>Draft Genome Sequences of Anaerolinea thermolimosa IMO-1, Bellilinea caldifistulae GOMI-1, Leptolinea tardivitalis YMTK-2, Levilinea saccharolytica KIBI-1,Longilinea arvoryzae KOME-1, Previously Described as Members of the Anaerolineaceae (Chloroflexi).</title>
        <authorList>
            <person name="Sekiguchi Y."/>
            <person name="Ohashi A."/>
            <person name="Matsuura N."/>
            <person name="Tourlousse M.D."/>
        </authorList>
    </citation>
    <scope>NUCLEOTIDE SEQUENCE [LARGE SCALE GENOMIC DNA]</scope>
    <source>
        <strain evidence="2">KOME-1</strain>
    </source>
</reference>
<evidence type="ECO:0000313" key="2">
    <source>
        <dbReference type="EMBL" id="GAP16095.1"/>
    </source>
</evidence>
<dbReference type="InterPro" id="IPR009081">
    <property type="entry name" value="PP-bd_ACP"/>
</dbReference>
<proteinExistence type="predicted"/>
<dbReference type="STRING" id="360412.LARV_03891"/>
<dbReference type="AlphaFoldDB" id="A0A0K8MY11"/>
<name>A0A0K8MY11_9CHLR</name>
<dbReference type="SUPFAM" id="SSF47336">
    <property type="entry name" value="ACP-like"/>
    <property type="match status" value="1"/>
</dbReference>
<protein>
    <submittedName>
        <fullName evidence="2">Acyl carrier protein</fullName>
    </submittedName>
</protein>
<keyword evidence="3" id="KW-1185">Reference proteome</keyword>
<sequence>MDDTFTTLSRHIAAHILKQPNRSLRADEALISSGLIDSFNLVDLALYVEDSFNVRIDDSELNADTFDTLGELVELIDARRA</sequence>
<dbReference type="Gene3D" id="1.10.1200.10">
    <property type="entry name" value="ACP-like"/>
    <property type="match status" value="1"/>
</dbReference>
<dbReference type="OrthoDB" id="2625323at2"/>
<organism evidence="2">
    <name type="scientific">Longilinea arvoryzae</name>
    <dbReference type="NCBI Taxonomy" id="360412"/>
    <lineage>
        <taxon>Bacteria</taxon>
        <taxon>Bacillati</taxon>
        <taxon>Chloroflexota</taxon>
        <taxon>Anaerolineae</taxon>
        <taxon>Anaerolineales</taxon>
        <taxon>Anaerolineaceae</taxon>
        <taxon>Longilinea</taxon>
    </lineage>
</organism>